<dbReference type="AlphaFoldDB" id="A0A9X2J0X9"/>
<keyword evidence="2" id="KW-1185">Reference proteome</keyword>
<protein>
    <submittedName>
        <fullName evidence="1">Uncharacterized protein</fullName>
    </submittedName>
</protein>
<name>A0A9X2J0X9_9NOCA</name>
<dbReference type="Proteomes" id="UP001139157">
    <property type="component" value="Unassembled WGS sequence"/>
</dbReference>
<organism evidence="1 2">
    <name type="scientific">Nocardia pulmonis</name>
    <dbReference type="NCBI Taxonomy" id="2951408"/>
    <lineage>
        <taxon>Bacteria</taxon>
        <taxon>Bacillati</taxon>
        <taxon>Actinomycetota</taxon>
        <taxon>Actinomycetes</taxon>
        <taxon>Mycobacteriales</taxon>
        <taxon>Nocardiaceae</taxon>
        <taxon>Nocardia</taxon>
    </lineage>
</organism>
<reference evidence="1" key="1">
    <citation type="submission" date="2022-06" db="EMBL/GenBank/DDBJ databases">
        <title>Novel species in genus nocardia.</title>
        <authorList>
            <person name="Li F."/>
        </authorList>
    </citation>
    <scope>NUCLEOTIDE SEQUENCE</scope>
    <source>
        <strain evidence="1">CDC141</strain>
    </source>
</reference>
<sequence length="66" mass="7605">MSIFHRIPGHAMSPERMHLEVRHERHADCTLGTCDMKRFCWIRLVELGHPHPGDSPSECPRCRTAA</sequence>
<evidence type="ECO:0000313" key="2">
    <source>
        <dbReference type="Proteomes" id="UP001139157"/>
    </source>
</evidence>
<gene>
    <name evidence="1" type="ORF">NDR86_36785</name>
</gene>
<accession>A0A9X2J0X9</accession>
<comment type="caution">
    <text evidence="1">The sequence shown here is derived from an EMBL/GenBank/DDBJ whole genome shotgun (WGS) entry which is preliminary data.</text>
</comment>
<proteinExistence type="predicted"/>
<evidence type="ECO:0000313" key="1">
    <source>
        <dbReference type="EMBL" id="MCM6779048.1"/>
    </source>
</evidence>
<dbReference type="RefSeq" id="WP_251918885.1">
    <property type="nucleotide sequence ID" value="NZ_JAMRXG010000035.1"/>
</dbReference>
<dbReference type="EMBL" id="JAMRXG010000035">
    <property type="protein sequence ID" value="MCM6779048.1"/>
    <property type="molecule type" value="Genomic_DNA"/>
</dbReference>